<feature type="region of interest" description="Disordered" evidence="6">
    <location>
        <begin position="1"/>
        <end position="36"/>
    </location>
</feature>
<proteinExistence type="predicted"/>
<dbReference type="PANTHER" id="PTHR30204">
    <property type="entry name" value="REDOX-CYCLING DRUG-SENSING TRANSCRIPTIONAL ACTIVATOR SOXR"/>
    <property type="match status" value="1"/>
</dbReference>
<dbReference type="InterPro" id="IPR009061">
    <property type="entry name" value="DNA-bd_dom_put_sf"/>
</dbReference>
<dbReference type="InterPro" id="IPR000551">
    <property type="entry name" value="MerR-type_HTH_dom"/>
</dbReference>
<sequence>MARRGPHRPPSPRTRSAAVRRRVGYRGPGGSSWSAKLGPCPREKVKVWRIGQLAGLAGTTERTLRHYDRIGLLTPASVDPVSGYRRYGVAELVRLERIRALRRLGLPLRLLADVVDAPDEEVRRALRVALADLDRQVAELAEVAERARRHLASATPLLPHVTTAPATRLTVRRLTVEHPAEIAAACADEPSTLVTWLRGRPDGTFAAAVGTGRGGEPLVLPARTAARVTVTAGQDVVRAGHDLFDWLAGHRLTVSAPTVETRLQDGDGVRATVLEVPFEPDLSPVTA</sequence>
<keyword evidence="3" id="KW-0238">DNA-binding</keyword>
<dbReference type="eggNOG" id="COG0789">
    <property type="taxonomic scope" value="Bacteria"/>
</dbReference>
<reference evidence="8 9" key="1">
    <citation type="journal article" date="2012" name="BMC Genomics">
        <title>Complete genome sequence of Saccharothrix espanaensis DSM 44229T and comparison to the other completely sequenced Pseudonocardiaceae.</title>
        <authorList>
            <person name="Strobel T."/>
            <person name="Al-Dilaimi A."/>
            <person name="Blom J."/>
            <person name="Gessner A."/>
            <person name="Kalinowski J."/>
            <person name="Luzhetska M."/>
            <person name="Puhler A."/>
            <person name="Szczepanowski R."/>
            <person name="Bechthold A."/>
            <person name="Ruckert C."/>
        </authorList>
    </citation>
    <scope>NUCLEOTIDE SEQUENCE [LARGE SCALE GENOMIC DNA]</scope>
    <source>
        <strain evidence="9">ATCC 51144 / DSM 44229 / JCM 9112 / NBRC 15066 / NRRL 15764</strain>
    </source>
</reference>
<evidence type="ECO:0000313" key="9">
    <source>
        <dbReference type="Proteomes" id="UP000006281"/>
    </source>
</evidence>
<evidence type="ECO:0000256" key="5">
    <source>
        <dbReference type="SAM" id="Coils"/>
    </source>
</evidence>
<dbReference type="PATRIC" id="fig|1179773.3.peg.6836"/>
<keyword evidence="5" id="KW-0175">Coiled coil</keyword>
<evidence type="ECO:0000256" key="1">
    <source>
        <dbReference type="ARBA" id="ARBA00022491"/>
    </source>
</evidence>
<evidence type="ECO:0000256" key="6">
    <source>
        <dbReference type="SAM" id="MobiDB-lite"/>
    </source>
</evidence>
<keyword evidence="2" id="KW-0805">Transcription regulation</keyword>
<dbReference type="Gene3D" id="1.10.1660.10">
    <property type="match status" value="1"/>
</dbReference>
<dbReference type="PROSITE" id="PS50937">
    <property type="entry name" value="HTH_MERR_2"/>
    <property type="match status" value="1"/>
</dbReference>
<evidence type="ECO:0000259" key="7">
    <source>
        <dbReference type="PROSITE" id="PS50937"/>
    </source>
</evidence>
<dbReference type="STRING" id="1179773.BN6_67800"/>
<name>K0K8Z5_SACES</name>
<dbReference type="HOGENOM" id="CLU_1038062_0_0_11"/>
<keyword evidence="1" id="KW-0678">Repressor</keyword>
<dbReference type="InterPro" id="IPR047057">
    <property type="entry name" value="MerR_fam"/>
</dbReference>
<dbReference type="PANTHER" id="PTHR30204:SF69">
    <property type="entry name" value="MERR-FAMILY TRANSCRIPTIONAL REGULATOR"/>
    <property type="match status" value="1"/>
</dbReference>
<dbReference type="PRINTS" id="PR00040">
    <property type="entry name" value="HTHMERR"/>
</dbReference>
<keyword evidence="9" id="KW-1185">Reference proteome</keyword>
<organism evidence="8 9">
    <name type="scientific">Saccharothrix espanaensis (strain ATCC 51144 / DSM 44229 / JCM 9112 / NBRC 15066 / NRRL 15764)</name>
    <dbReference type="NCBI Taxonomy" id="1179773"/>
    <lineage>
        <taxon>Bacteria</taxon>
        <taxon>Bacillati</taxon>
        <taxon>Actinomycetota</taxon>
        <taxon>Actinomycetes</taxon>
        <taxon>Pseudonocardiales</taxon>
        <taxon>Pseudonocardiaceae</taxon>
        <taxon>Saccharothrix</taxon>
    </lineage>
</organism>
<dbReference type="SMART" id="SM00422">
    <property type="entry name" value="HTH_MERR"/>
    <property type="match status" value="1"/>
</dbReference>
<dbReference type="Pfam" id="PF13411">
    <property type="entry name" value="MerR_1"/>
    <property type="match status" value="1"/>
</dbReference>
<dbReference type="SUPFAM" id="SSF46955">
    <property type="entry name" value="Putative DNA-binding domain"/>
    <property type="match status" value="1"/>
</dbReference>
<feature type="domain" description="HTH merR-type" evidence="7">
    <location>
        <begin position="47"/>
        <end position="117"/>
    </location>
</feature>
<feature type="coiled-coil region" evidence="5">
    <location>
        <begin position="123"/>
        <end position="150"/>
    </location>
</feature>
<dbReference type="GO" id="GO:0003700">
    <property type="term" value="F:DNA-binding transcription factor activity"/>
    <property type="evidence" value="ECO:0007669"/>
    <property type="project" value="InterPro"/>
</dbReference>
<keyword evidence="4" id="KW-0804">Transcription</keyword>
<evidence type="ECO:0000256" key="3">
    <source>
        <dbReference type="ARBA" id="ARBA00023125"/>
    </source>
</evidence>
<dbReference type="EMBL" id="HE804045">
    <property type="protein sequence ID" value="CCH34017.1"/>
    <property type="molecule type" value="Genomic_DNA"/>
</dbReference>
<dbReference type="KEGG" id="sesp:BN6_67800"/>
<dbReference type="GO" id="GO:0003677">
    <property type="term" value="F:DNA binding"/>
    <property type="evidence" value="ECO:0007669"/>
    <property type="project" value="UniProtKB-KW"/>
</dbReference>
<evidence type="ECO:0000256" key="2">
    <source>
        <dbReference type="ARBA" id="ARBA00023015"/>
    </source>
</evidence>
<dbReference type="BioCyc" id="SESP1179773:BN6_RS42650-MONOMER"/>
<evidence type="ECO:0000256" key="4">
    <source>
        <dbReference type="ARBA" id="ARBA00023163"/>
    </source>
</evidence>
<dbReference type="AlphaFoldDB" id="K0K8Z5"/>
<accession>K0K8Z5</accession>
<protein>
    <submittedName>
        <fullName evidence="8">Transcriptional regulator, MerR family</fullName>
    </submittedName>
</protein>
<dbReference type="Proteomes" id="UP000006281">
    <property type="component" value="Chromosome"/>
</dbReference>
<evidence type="ECO:0000313" key="8">
    <source>
        <dbReference type="EMBL" id="CCH34017.1"/>
    </source>
</evidence>
<gene>
    <name evidence="8" type="ordered locus">BN6_67800</name>
</gene>